<proteinExistence type="predicted"/>
<dbReference type="Gene3D" id="3.30.460.70">
    <property type="match status" value="1"/>
</dbReference>
<evidence type="ECO:0000259" key="2">
    <source>
        <dbReference type="Pfam" id="PF14200"/>
    </source>
</evidence>
<evidence type="ECO:0000313" key="4">
    <source>
        <dbReference type="EMBL" id="KIO23019.1"/>
    </source>
</evidence>
<dbReference type="PROSITE" id="PS50231">
    <property type="entry name" value="RICIN_B_LECTIN"/>
    <property type="match status" value="1"/>
</dbReference>
<feature type="domain" description="Agglutinin C-terminal" evidence="3">
    <location>
        <begin position="221"/>
        <end position="313"/>
    </location>
</feature>
<dbReference type="CDD" id="cd00161">
    <property type="entry name" value="beta-trefoil_Ricin-like"/>
    <property type="match status" value="1"/>
</dbReference>
<feature type="domain" description="Ricin B lectin" evidence="2">
    <location>
        <begin position="135"/>
        <end position="197"/>
    </location>
</feature>
<dbReference type="Gene3D" id="2.80.10.50">
    <property type="match status" value="1"/>
</dbReference>
<dbReference type="OrthoDB" id="3192089at2759"/>
<dbReference type="HOGENOM" id="CLU_043578_0_0_1"/>
<dbReference type="SUPFAM" id="SSF50370">
    <property type="entry name" value="Ricin B-like lectins"/>
    <property type="match status" value="1"/>
</dbReference>
<dbReference type="InterPro" id="IPR040600">
    <property type="entry name" value="Agglutinin_C"/>
</dbReference>
<reference evidence="5" key="2">
    <citation type="submission" date="2015-01" db="EMBL/GenBank/DDBJ databases">
        <title>Evolutionary Origins and Diversification of the Mycorrhizal Mutualists.</title>
        <authorList>
            <consortium name="DOE Joint Genome Institute"/>
            <consortium name="Mycorrhizal Genomics Consortium"/>
            <person name="Kohler A."/>
            <person name="Kuo A."/>
            <person name="Nagy L.G."/>
            <person name="Floudas D."/>
            <person name="Copeland A."/>
            <person name="Barry K.W."/>
            <person name="Cichocki N."/>
            <person name="Veneault-Fourrey C."/>
            <person name="LaButti K."/>
            <person name="Lindquist E.A."/>
            <person name="Lipzen A."/>
            <person name="Lundell T."/>
            <person name="Morin E."/>
            <person name="Murat C."/>
            <person name="Riley R."/>
            <person name="Ohm R."/>
            <person name="Sun H."/>
            <person name="Tunlid A."/>
            <person name="Henrissat B."/>
            <person name="Grigoriev I.V."/>
            <person name="Hibbett D.S."/>
            <person name="Martin F."/>
        </authorList>
    </citation>
    <scope>NUCLEOTIDE SEQUENCE [LARGE SCALE GENOMIC DNA]</scope>
    <source>
        <strain evidence="5">MUT 4182</strain>
    </source>
</reference>
<sequence length="331" mass="38254">MPAYSATTSSRNREKTGYDDEALPPAYEENARPAVPEGLYVITNRRSRLVLDLRDGESRDGALCYAYTRNNNDCIDHQFWIVKQNGSNGAYTLQNIRGGHFLSLPWKLFSIPLKQQVTEPIICHAREPKGTNRLNQEWHIQTKSTGSYAIQSARTHKFLDVRQGWLVNSLLLSPGSEENEGQVWDLERVSRTTQEIRTILCEWRPHILSRLFQPYPDDAQYFLLPHELRKAIWEREGLHQHGSVQYAFDYDDFVTKAKAAANSWARYRFRVGGYSALFGVVYGEAKKGPRAYNWYLAPDMRSLVFFDAQTGKEYTQTTLEEFEFEPTFATF</sequence>
<dbReference type="AlphaFoldDB" id="A0A0C3QDT0"/>
<feature type="domain" description="Ricin B lectin" evidence="2">
    <location>
        <begin position="37"/>
        <end position="105"/>
    </location>
</feature>
<dbReference type="Pfam" id="PF14200">
    <property type="entry name" value="RicinB_lectin_2"/>
    <property type="match status" value="2"/>
</dbReference>
<dbReference type="STRING" id="1051891.A0A0C3QDT0"/>
<keyword evidence="5" id="KW-1185">Reference proteome</keyword>
<accession>A0A0C3QDT0</accession>
<dbReference type="SUPFAM" id="SSF54001">
    <property type="entry name" value="Cysteine proteinases"/>
    <property type="match status" value="1"/>
</dbReference>
<organism evidence="4 5">
    <name type="scientific">Tulasnella calospora MUT 4182</name>
    <dbReference type="NCBI Taxonomy" id="1051891"/>
    <lineage>
        <taxon>Eukaryota</taxon>
        <taxon>Fungi</taxon>
        <taxon>Dikarya</taxon>
        <taxon>Basidiomycota</taxon>
        <taxon>Agaricomycotina</taxon>
        <taxon>Agaricomycetes</taxon>
        <taxon>Cantharellales</taxon>
        <taxon>Tulasnellaceae</taxon>
        <taxon>Tulasnella</taxon>
    </lineage>
</organism>
<dbReference type="InterPro" id="IPR000772">
    <property type="entry name" value="Ricin_B_lectin"/>
</dbReference>
<dbReference type="InterPro" id="IPR035992">
    <property type="entry name" value="Ricin_B-like_lectins"/>
</dbReference>
<reference evidence="4 5" key="1">
    <citation type="submission" date="2014-04" db="EMBL/GenBank/DDBJ databases">
        <authorList>
            <consortium name="DOE Joint Genome Institute"/>
            <person name="Kuo A."/>
            <person name="Girlanda M."/>
            <person name="Perotto S."/>
            <person name="Kohler A."/>
            <person name="Nagy L.G."/>
            <person name="Floudas D."/>
            <person name="Copeland A."/>
            <person name="Barry K.W."/>
            <person name="Cichocki N."/>
            <person name="Veneault-Fourrey C."/>
            <person name="LaButti K."/>
            <person name="Lindquist E.A."/>
            <person name="Lipzen A."/>
            <person name="Lundell T."/>
            <person name="Morin E."/>
            <person name="Murat C."/>
            <person name="Sun H."/>
            <person name="Tunlid A."/>
            <person name="Henrissat B."/>
            <person name="Grigoriev I.V."/>
            <person name="Hibbett D.S."/>
            <person name="Martin F."/>
            <person name="Nordberg H.P."/>
            <person name="Cantor M.N."/>
            <person name="Hua S.X."/>
        </authorList>
    </citation>
    <scope>NUCLEOTIDE SEQUENCE [LARGE SCALE GENOMIC DNA]</scope>
    <source>
        <strain evidence="4 5">MUT 4182</strain>
    </source>
</reference>
<dbReference type="InterPro" id="IPR038765">
    <property type="entry name" value="Papain-like_cys_pep_sf"/>
</dbReference>
<dbReference type="Pfam" id="PF18021">
    <property type="entry name" value="Agglutinin_C"/>
    <property type="match status" value="1"/>
</dbReference>
<feature type="region of interest" description="Disordered" evidence="1">
    <location>
        <begin position="1"/>
        <end position="24"/>
    </location>
</feature>
<dbReference type="Proteomes" id="UP000054248">
    <property type="component" value="Unassembled WGS sequence"/>
</dbReference>
<name>A0A0C3QDT0_9AGAM</name>
<gene>
    <name evidence="4" type="ORF">M407DRAFT_113684</name>
</gene>
<dbReference type="EMBL" id="KN823094">
    <property type="protein sequence ID" value="KIO23019.1"/>
    <property type="molecule type" value="Genomic_DNA"/>
</dbReference>
<protein>
    <submittedName>
        <fullName evidence="4">Carbohydrate-binding module family 13 protein</fullName>
    </submittedName>
</protein>
<evidence type="ECO:0000259" key="3">
    <source>
        <dbReference type="Pfam" id="PF18021"/>
    </source>
</evidence>
<evidence type="ECO:0000256" key="1">
    <source>
        <dbReference type="SAM" id="MobiDB-lite"/>
    </source>
</evidence>
<evidence type="ECO:0000313" key="5">
    <source>
        <dbReference type="Proteomes" id="UP000054248"/>
    </source>
</evidence>
<feature type="compositionally biased region" description="Polar residues" evidence="1">
    <location>
        <begin position="1"/>
        <end position="10"/>
    </location>
</feature>